<feature type="non-terminal residue" evidence="1">
    <location>
        <position position="1"/>
    </location>
</feature>
<accession>A0A1I4XMI8</accession>
<evidence type="ECO:0000313" key="1">
    <source>
        <dbReference type="EMBL" id="SFN26856.1"/>
    </source>
</evidence>
<evidence type="ECO:0000313" key="2">
    <source>
        <dbReference type="Proteomes" id="UP000183287"/>
    </source>
</evidence>
<dbReference type="Proteomes" id="UP000183287">
    <property type="component" value="Unassembled WGS sequence"/>
</dbReference>
<dbReference type="EMBL" id="FOUB01000165">
    <property type="protein sequence ID" value="SFN26856.1"/>
    <property type="molecule type" value="Genomic_DNA"/>
</dbReference>
<protein>
    <submittedName>
        <fullName evidence="1">Uncharacterized protein</fullName>
    </submittedName>
</protein>
<reference evidence="2" key="1">
    <citation type="submission" date="2016-10" db="EMBL/GenBank/DDBJ databases">
        <authorList>
            <person name="Varghese N."/>
            <person name="Submissions S."/>
        </authorList>
    </citation>
    <scope>NUCLEOTIDE SEQUENCE [LARGE SCALE GENOMIC DNA]</scope>
    <source>
        <strain evidence="2">Nm44</strain>
    </source>
</reference>
<keyword evidence="2" id="KW-1185">Reference proteome</keyword>
<dbReference type="AlphaFoldDB" id="A0A1I4XMI8"/>
<proteinExistence type="predicted"/>
<name>A0A1I4XMI8_9PROT</name>
<gene>
    <name evidence="1" type="ORF">SAMN05421863_11651</name>
</gene>
<organism evidence="1 2">
    <name type="scientific">Nitrosomonas communis</name>
    <dbReference type="NCBI Taxonomy" id="44574"/>
    <lineage>
        <taxon>Bacteria</taxon>
        <taxon>Pseudomonadati</taxon>
        <taxon>Pseudomonadota</taxon>
        <taxon>Betaproteobacteria</taxon>
        <taxon>Nitrosomonadales</taxon>
        <taxon>Nitrosomonadaceae</taxon>
        <taxon>Nitrosomonas</taxon>
    </lineage>
</organism>
<sequence length="38" mass="3890">LTAALASGRAAGLGALTWLQTGKKLSLATVRPTSNEQH</sequence>